<gene>
    <name evidence="5" type="ORF">KIN20_005522</name>
</gene>
<keyword evidence="3" id="KW-1133">Transmembrane helix</keyword>
<reference evidence="5" key="1">
    <citation type="submission" date="2021-06" db="EMBL/GenBank/DDBJ databases">
        <title>Parelaphostrongylus tenuis whole genome reference sequence.</title>
        <authorList>
            <person name="Garwood T.J."/>
            <person name="Larsen P.A."/>
            <person name="Fountain-Jones N.M."/>
            <person name="Garbe J.R."/>
            <person name="Macchietto M.G."/>
            <person name="Kania S.A."/>
            <person name="Gerhold R.W."/>
            <person name="Richards J.E."/>
            <person name="Wolf T.M."/>
        </authorList>
    </citation>
    <scope>NUCLEOTIDE SEQUENCE</scope>
    <source>
        <strain evidence="5">MNPRO001-30</strain>
        <tissue evidence="5">Meninges</tissue>
    </source>
</reference>
<dbReference type="InterPro" id="IPR002486">
    <property type="entry name" value="Col_cuticle_N"/>
</dbReference>
<organism evidence="5 6">
    <name type="scientific">Parelaphostrongylus tenuis</name>
    <name type="common">Meningeal worm</name>
    <dbReference type="NCBI Taxonomy" id="148309"/>
    <lineage>
        <taxon>Eukaryota</taxon>
        <taxon>Metazoa</taxon>
        <taxon>Ecdysozoa</taxon>
        <taxon>Nematoda</taxon>
        <taxon>Chromadorea</taxon>
        <taxon>Rhabditida</taxon>
        <taxon>Rhabditina</taxon>
        <taxon>Rhabditomorpha</taxon>
        <taxon>Strongyloidea</taxon>
        <taxon>Metastrongylidae</taxon>
        <taxon>Parelaphostrongylus</taxon>
    </lineage>
</organism>
<feature type="domain" description="Nematode cuticle collagen N-terminal" evidence="4">
    <location>
        <begin position="6"/>
        <end position="58"/>
    </location>
</feature>
<dbReference type="GO" id="GO:0042302">
    <property type="term" value="F:structural constituent of cuticle"/>
    <property type="evidence" value="ECO:0007669"/>
    <property type="project" value="InterPro"/>
</dbReference>
<sequence length="125" mass="14178">MLPTTVVAQMSVVSAGVLLSISFVTILLTAREINDVYSEAMLDLNIWKNYSDEAWFNMKSVLRSGFLDKRLHHLEVYHDEVTPMARRLTPSPARTCIHRGTCATQKGTDPRRTVTNSQEHFDGRN</sequence>
<name>A0AAD5MLM2_PARTN</name>
<keyword evidence="3" id="KW-0812">Transmembrane</keyword>
<feature type="region of interest" description="Disordered" evidence="2">
    <location>
        <begin position="103"/>
        <end position="125"/>
    </location>
</feature>
<feature type="compositionally biased region" description="Polar residues" evidence="2">
    <location>
        <begin position="103"/>
        <end position="118"/>
    </location>
</feature>
<evidence type="ECO:0000256" key="2">
    <source>
        <dbReference type="SAM" id="MobiDB-lite"/>
    </source>
</evidence>
<keyword evidence="1" id="KW-0677">Repeat</keyword>
<dbReference type="SMART" id="SM01088">
    <property type="entry name" value="Col_cuticle_N"/>
    <property type="match status" value="1"/>
</dbReference>
<evidence type="ECO:0000313" key="5">
    <source>
        <dbReference type="EMBL" id="KAJ1349864.1"/>
    </source>
</evidence>
<protein>
    <recommendedName>
        <fullName evidence="4">Nematode cuticle collagen N-terminal domain-containing protein</fullName>
    </recommendedName>
</protein>
<proteinExistence type="predicted"/>
<keyword evidence="6" id="KW-1185">Reference proteome</keyword>
<evidence type="ECO:0000256" key="3">
    <source>
        <dbReference type="SAM" id="Phobius"/>
    </source>
</evidence>
<comment type="caution">
    <text evidence="5">The sequence shown here is derived from an EMBL/GenBank/DDBJ whole genome shotgun (WGS) entry which is preliminary data.</text>
</comment>
<keyword evidence="3" id="KW-0472">Membrane</keyword>
<dbReference type="Proteomes" id="UP001196413">
    <property type="component" value="Unassembled WGS sequence"/>
</dbReference>
<accession>A0AAD5MLM2</accession>
<evidence type="ECO:0000256" key="1">
    <source>
        <dbReference type="ARBA" id="ARBA00022737"/>
    </source>
</evidence>
<feature type="transmembrane region" description="Helical" evidence="3">
    <location>
        <begin position="6"/>
        <end position="28"/>
    </location>
</feature>
<dbReference type="EMBL" id="JAHQIW010000755">
    <property type="protein sequence ID" value="KAJ1349864.1"/>
    <property type="molecule type" value="Genomic_DNA"/>
</dbReference>
<evidence type="ECO:0000313" key="6">
    <source>
        <dbReference type="Proteomes" id="UP001196413"/>
    </source>
</evidence>
<dbReference type="Pfam" id="PF01484">
    <property type="entry name" value="Col_cuticle_N"/>
    <property type="match status" value="1"/>
</dbReference>
<evidence type="ECO:0000259" key="4">
    <source>
        <dbReference type="SMART" id="SM01088"/>
    </source>
</evidence>
<dbReference type="AlphaFoldDB" id="A0AAD5MLM2"/>